<accession>A0A3A1Y757</accession>
<evidence type="ECO:0000256" key="5">
    <source>
        <dbReference type="ARBA" id="ARBA00022692"/>
    </source>
</evidence>
<evidence type="ECO:0000256" key="7">
    <source>
        <dbReference type="ARBA" id="ARBA00023136"/>
    </source>
</evidence>
<dbReference type="EMBL" id="NRJH01000051">
    <property type="protein sequence ID" value="RIY31894.1"/>
    <property type="molecule type" value="Genomic_DNA"/>
</dbReference>
<keyword evidence="6 9" id="KW-1133">Transmembrane helix</keyword>
<keyword evidence="5 9" id="KW-0812">Transmembrane</keyword>
<dbReference type="PANTHER" id="PTHR39342">
    <property type="entry name" value="UPF0283 MEMBRANE PROTEIN YCJF"/>
    <property type="match status" value="1"/>
</dbReference>
<keyword evidence="7 9" id="KW-0472">Membrane</keyword>
<dbReference type="OrthoDB" id="958025at2"/>
<dbReference type="InterPro" id="IPR021147">
    <property type="entry name" value="DUF697"/>
</dbReference>
<keyword evidence="11" id="KW-1185">Reference proteome</keyword>
<feature type="transmembrane region" description="Helical" evidence="9">
    <location>
        <begin position="105"/>
        <end position="130"/>
    </location>
</feature>
<name>A0A3A1Y757_9GAMM</name>
<reference evidence="10 11" key="1">
    <citation type="submission" date="2017-08" db="EMBL/GenBank/DDBJ databases">
        <title>Reclassification of Bisgaard taxon 37 and 44.</title>
        <authorList>
            <person name="Christensen H."/>
        </authorList>
    </citation>
    <scope>NUCLEOTIDE SEQUENCE [LARGE SCALE GENOMIC DNA]</scope>
    <source>
        <strain evidence="10 11">B96_4</strain>
    </source>
</reference>
<comment type="caution">
    <text evidence="10">The sequence shown here is derived from an EMBL/GenBank/DDBJ whole genome shotgun (WGS) entry which is preliminary data.</text>
</comment>
<keyword evidence="4" id="KW-0997">Cell inner membrane</keyword>
<dbReference type="Pfam" id="PF05128">
    <property type="entry name" value="DUF697"/>
    <property type="match status" value="1"/>
</dbReference>
<dbReference type="PANTHER" id="PTHR39342:SF1">
    <property type="entry name" value="UPF0283 MEMBRANE PROTEIN YCJF"/>
    <property type="match status" value="1"/>
</dbReference>
<dbReference type="InterPro" id="IPR006507">
    <property type="entry name" value="UPF0283"/>
</dbReference>
<evidence type="ECO:0000256" key="2">
    <source>
        <dbReference type="ARBA" id="ARBA00008255"/>
    </source>
</evidence>
<comment type="subcellular location">
    <subcellularLocation>
        <location evidence="1">Cell inner membrane</location>
        <topology evidence="1">Multi-pass membrane protein</topology>
    </subcellularLocation>
</comment>
<evidence type="ECO:0000313" key="10">
    <source>
        <dbReference type="EMBL" id="RIY31894.1"/>
    </source>
</evidence>
<dbReference type="NCBIfam" id="TIGR01620">
    <property type="entry name" value="hyp_HI0043"/>
    <property type="match status" value="1"/>
</dbReference>
<organism evidence="10 11">
    <name type="scientific">Psittacicella melopsittaci</name>
    <dbReference type="NCBI Taxonomy" id="2028576"/>
    <lineage>
        <taxon>Bacteria</taxon>
        <taxon>Pseudomonadati</taxon>
        <taxon>Pseudomonadota</taxon>
        <taxon>Gammaproteobacteria</taxon>
        <taxon>Pasteurellales</taxon>
        <taxon>Psittacicellaceae</taxon>
        <taxon>Psittacicella</taxon>
    </lineage>
</organism>
<evidence type="ECO:0000256" key="9">
    <source>
        <dbReference type="SAM" id="Phobius"/>
    </source>
</evidence>
<evidence type="ECO:0000256" key="8">
    <source>
        <dbReference type="SAM" id="MobiDB-lite"/>
    </source>
</evidence>
<evidence type="ECO:0000256" key="6">
    <source>
        <dbReference type="ARBA" id="ARBA00022989"/>
    </source>
</evidence>
<dbReference type="Proteomes" id="UP000266258">
    <property type="component" value="Unassembled WGS sequence"/>
</dbReference>
<dbReference type="RefSeq" id="WP_119497354.1">
    <property type="nucleotide sequence ID" value="NZ_NRJH01000051.1"/>
</dbReference>
<feature type="transmembrane region" description="Helical" evidence="9">
    <location>
        <begin position="69"/>
        <end position="93"/>
    </location>
</feature>
<comment type="similarity">
    <text evidence="2">Belongs to the UPF0283 family.</text>
</comment>
<evidence type="ECO:0000256" key="4">
    <source>
        <dbReference type="ARBA" id="ARBA00022519"/>
    </source>
</evidence>
<sequence>MQEKKVFTQENEAKAEPEFARRQDFNLKDLEQAQESQAEYTQETNLLKASPESQANLNPGKFFTWSLRILSLFVLALGLNTLYQLGGAIYALWQLFTGGLLGLGLLVSHLSALAVQLGLLGIFIALALVLRREYTSIKNLQEHEQKQLQAGIVLSAYAKVEDKNSGKASLTHHQGQVYFTNAEQAILWCYEQIGQMQINPKHPAIKEWEKAVHSYMSPGQVLQLFSFYVLEPFDKQVLQLVHKRAATDALVIAFSHFALLDMLFIAWRNLKLMHEISELYGVKLGYYARLKLFKHLVVNVFVAGATEAVDLSDYVSSNLLAKLSTRAAQGLSLGLLSTRLGIKCMEFARPLPFGQKNRPNVLQLGKSLSQQILQSFKEKE</sequence>
<dbReference type="AlphaFoldDB" id="A0A3A1Y757"/>
<feature type="transmembrane region" description="Helical" evidence="9">
    <location>
        <begin position="245"/>
        <end position="267"/>
    </location>
</feature>
<gene>
    <name evidence="10" type="ORF">CJP74_05925</name>
</gene>
<dbReference type="GO" id="GO:0005886">
    <property type="term" value="C:plasma membrane"/>
    <property type="evidence" value="ECO:0007669"/>
    <property type="project" value="UniProtKB-SubCell"/>
</dbReference>
<protein>
    <submittedName>
        <fullName evidence="10">TIGR01620 family protein</fullName>
    </submittedName>
</protein>
<evidence type="ECO:0000256" key="3">
    <source>
        <dbReference type="ARBA" id="ARBA00022475"/>
    </source>
</evidence>
<feature type="region of interest" description="Disordered" evidence="8">
    <location>
        <begin position="1"/>
        <end position="25"/>
    </location>
</feature>
<evidence type="ECO:0000313" key="11">
    <source>
        <dbReference type="Proteomes" id="UP000266258"/>
    </source>
</evidence>
<keyword evidence="3" id="KW-1003">Cell membrane</keyword>
<proteinExistence type="inferred from homology"/>
<evidence type="ECO:0000256" key="1">
    <source>
        <dbReference type="ARBA" id="ARBA00004429"/>
    </source>
</evidence>